<dbReference type="GO" id="GO:0051537">
    <property type="term" value="F:2 iron, 2 sulfur cluster binding"/>
    <property type="evidence" value="ECO:0007669"/>
    <property type="project" value="UniProtKB-KW"/>
</dbReference>
<protein>
    <submittedName>
        <fullName evidence="7">2Fe-2S iron-sulfur cluster binding domain-containing protein</fullName>
    </submittedName>
</protein>
<gene>
    <name evidence="7" type="ORF">GR316_11010</name>
</gene>
<evidence type="ECO:0000256" key="5">
    <source>
        <dbReference type="ARBA" id="ARBA00023014"/>
    </source>
</evidence>
<dbReference type="PANTHER" id="PTHR44379">
    <property type="entry name" value="OXIDOREDUCTASE WITH IRON-SULFUR SUBUNIT"/>
    <property type="match status" value="1"/>
</dbReference>
<sequence>MPLIGLAQKEADLFVQSIVGEGNGGHRDGCLCDASFSHAARSVRISTLNRVSVTNNTAVWETDAPACLFRLCTSDNRLPIAEGAEHGDAVTIHLEFELNGRTVEADVDRHRTLLDLLRDEFRLNGPKYGCGMAQCGACTVMVSGRPARACVLRAARVSGGSVTTLEGLADPATGRLHPVQQAFVDEQGAQCGYCLNGMVMTAVAFLRRNPDPTEAEIRTALRDNLCRCGTHREIMASVARAAVLMAGRRDV</sequence>
<dbReference type="InterPro" id="IPR012675">
    <property type="entry name" value="Beta-grasp_dom_sf"/>
</dbReference>
<dbReference type="SUPFAM" id="SSF54292">
    <property type="entry name" value="2Fe-2S ferredoxin-like"/>
    <property type="match status" value="1"/>
</dbReference>
<dbReference type="KEGG" id="fap:GR316_11010"/>
<reference evidence="7" key="1">
    <citation type="submission" date="2020-01" db="EMBL/GenBank/DDBJ databases">
        <authorList>
            <person name="Yang Y."/>
            <person name="Kwon Y.M."/>
        </authorList>
    </citation>
    <scope>NUCLEOTIDE SEQUENCE</scope>
    <source>
        <strain evidence="7">PG104</strain>
    </source>
</reference>
<dbReference type="PROSITE" id="PS51085">
    <property type="entry name" value="2FE2S_FER_2"/>
    <property type="match status" value="1"/>
</dbReference>
<dbReference type="AlphaFoldDB" id="A0A8J8MUX1"/>
<name>A0A8J8MUX1_9RHOB</name>
<evidence type="ECO:0000256" key="4">
    <source>
        <dbReference type="ARBA" id="ARBA00023004"/>
    </source>
</evidence>
<keyword evidence="3" id="KW-0560">Oxidoreductase</keyword>
<feature type="domain" description="2Fe-2S ferredoxin-type" evidence="6">
    <location>
        <begin position="92"/>
        <end position="168"/>
    </location>
</feature>
<evidence type="ECO:0000313" key="7">
    <source>
        <dbReference type="EMBL" id="QUS36743.1"/>
    </source>
</evidence>
<dbReference type="InterPro" id="IPR036884">
    <property type="entry name" value="2Fe-2S-bd_dom_sf"/>
</dbReference>
<keyword evidence="5" id="KW-0411">Iron-sulfur</keyword>
<keyword evidence="2" id="KW-0479">Metal-binding</keyword>
<dbReference type="Gene3D" id="1.10.150.120">
    <property type="entry name" value="[2Fe-2S]-binding domain"/>
    <property type="match status" value="1"/>
</dbReference>
<dbReference type="PROSITE" id="PS00197">
    <property type="entry name" value="2FE2S_FER_1"/>
    <property type="match status" value="1"/>
</dbReference>
<evidence type="ECO:0000256" key="2">
    <source>
        <dbReference type="ARBA" id="ARBA00022723"/>
    </source>
</evidence>
<evidence type="ECO:0000256" key="1">
    <source>
        <dbReference type="ARBA" id="ARBA00022714"/>
    </source>
</evidence>
<evidence type="ECO:0000259" key="6">
    <source>
        <dbReference type="PROSITE" id="PS51085"/>
    </source>
</evidence>
<dbReference type="InterPro" id="IPR002888">
    <property type="entry name" value="2Fe-2S-bd"/>
</dbReference>
<dbReference type="Gene3D" id="3.10.20.30">
    <property type="match status" value="1"/>
</dbReference>
<dbReference type="Proteomes" id="UP000679284">
    <property type="component" value="Chromosome"/>
</dbReference>
<dbReference type="InterPro" id="IPR051452">
    <property type="entry name" value="Diverse_Oxidoreductases"/>
</dbReference>
<dbReference type="PANTHER" id="PTHR44379:SF6">
    <property type="entry name" value="BLR6046 PROTEIN"/>
    <property type="match status" value="1"/>
</dbReference>
<dbReference type="Pfam" id="PF01799">
    <property type="entry name" value="Fer2_2"/>
    <property type="match status" value="1"/>
</dbReference>
<dbReference type="CDD" id="cd00207">
    <property type="entry name" value="fer2"/>
    <property type="match status" value="1"/>
</dbReference>
<evidence type="ECO:0000313" key="8">
    <source>
        <dbReference type="Proteomes" id="UP000679284"/>
    </source>
</evidence>
<dbReference type="GO" id="GO:0046872">
    <property type="term" value="F:metal ion binding"/>
    <property type="evidence" value="ECO:0007669"/>
    <property type="project" value="UniProtKB-KW"/>
</dbReference>
<dbReference type="InterPro" id="IPR006058">
    <property type="entry name" value="2Fe2S_fd_BS"/>
</dbReference>
<evidence type="ECO:0000256" key="3">
    <source>
        <dbReference type="ARBA" id="ARBA00023002"/>
    </source>
</evidence>
<dbReference type="GO" id="GO:0016491">
    <property type="term" value="F:oxidoreductase activity"/>
    <property type="evidence" value="ECO:0007669"/>
    <property type="project" value="UniProtKB-KW"/>
</dbReference>
<accession>A0A8J8MUX1</accession>
<dbReference type="SUPFAM" id="SSF47741">
    <property type="entry name" value="CO dehydrogenase ISP C-domain like"/>
    <property type="match status" value="1"/>
</dbReference>
<keyword evidence="4" id="KW-0408">Iron</keyword>
<keyword evidence="8" id="KW-1185">Reference proteome</keyword>
<dbReference type="InterPro" id="IPR036010">
    <property type="entry name" value="2Fe-2S_ferredoxin-like_sf"/>
</dbReference>
<proteinExistence type="predicted"/>
<organism evidence="7 8">
    <name type="scientific">Falsirhodobacter algicola</name>
    <dbReference type="NCBI Taxonomy" id="2692330"/>
    <lineage>
        <taxon>Bacteria</taxon>
        <taxon>Pseudomonadati</taxon>
        <taxon>Pseudomonadota</taxon>
        <taxon>Alphaproteobacteria</taxon>
        <taxon>Rhodobacterales</taxon>
        <taxon>Paracoccaceae</taxon>
        <taxon>Falsirhodobacter</taxon>
    </lineage>
</organism>
<dbReference type="Pfam" id="PF00111">
    <property type="entry name" value="Fer2"/>
    <property type="match status" value="1"/>
</dbReference>
<dbReference type="InterPro" id="IPR001041">
    <property type="entry name" value="2Fe-2S_ferredoxin-type"/>
</dbReference>
<dbReference type="EMBL" id="CP047289">
    <property type="protein sequence ID" value="QUS36743.1"/>
    <property type="molecule type" value="Genomic_DNA"/>
</dbReference>
<keyword evidence="1" id="KW-0001">2Fe-2S</keyword>